<dbReference type="InterPro" id="IPR011109">
    <property type="entry name" value="DNA_bind_recombinase_dom"/>
</dbReference>
<dbReference type="PANTHER" id="PTHR30461:SF23">
    <property type="entry name" value="DNA RECOMBINASE-RELATED"/>
    <property type="match status" value="1"/>
</dbReference>
<dbReference type="Pfam" id="PF00239">
    <property type="entry name" value="Resolvase"/>
    <property type="match status" value="1"/>
</dbReference>
<feature type="domain" description="Recombinase" evidence="3">
    <location>
        <begin position="188"/>
        <end position="321"/>
    </location>
</feature>
<gene>
    <name evidence="4" type="ORF">ACD_49C00049G0024</name>
</gene>
<proteinExistence type="predicted"/>
<dbReference type="InterPro" id="IPR036162">
    <property type="entry name" value="Resolvase-like_N_sf"/>
</dbReference>
<protein>
    <recommendedName>
        <fullName evidence="5">Resolvase protein</fullName>
    </recommendedName>
</protein>
<dbReference type="CDD" id="cd00338">
    <property type="entry name" value="Ser_Recombinase"/>
    <property type="match status" value="1"/>
</dbReference>
<dbReference type="Gene3D" id="3.90.1750.20">
    <property type="entry name" value="Putative Large Serine Recombinase, Chain B, Domain 2"/>
    <property type="match status" value="1"/>
</dbReference>
<evidence type="ECO:0000259" key="2">
    <source>
        <dbReference type="PROSITE" id="PS51736"/>
    </source>
</evidence>
<dbReference type="GO" id="GO:0000150">
    <property type="term" value="F:DNA strand exchange activity"/>
    <property type="evidence" value="ECO:0007669"/>
    <property type="project" value="InterPro"/>
</dbReference>
<dbReference type="SUPFAM" id="SSF53041">
    <property type="entry name" value="Resolvase-like"/>
    <property type="match status" value="1"/>
</dbReference>
<dbReference type="PANTHER" id="PTHR30461">
    <property type="entry name" value="DNA-INVERTASE FROM LAMBDOID PROPHAGE"/>
    <property type="match status" value="1"/>
</dbReference>
<dbReference type="PROSITE" id="PS51737">
    <property type="entry name" value="RECOMBINASE_DNA_BIND"/>
    <property type="match status" value="1"/>
</dbReference>
<dbReference type="GO" id="GO:0003677">
    <property type="term" value="F:DNA binding"/>
    <property type="evidence" value="ECO:0007669"/>
    <property type="project" value="InterPro"/>
</dbReference>
<dbReference type="InterPro" id="IPR038109">
    <property type="entry name" value="DNA_bind_recomb_sf"/>
</dbReference>
<comment type="caution">
    <text evidence="4">The sequence shown here is derived from an EMBL/GenBank/DDBJ whole genome shotgun (WGS) entry which is preliminary data.</text>
</comment>
<evidence type="ECO:0008006" key="5">
    <source>
        <dbReference type="Google" id="ProtNLM"/>
    </source>
</evidence>
<dbReference type="AlphaFoldDB" id="K2AXB4"/>
<feature type="domain" description="Resolvase/invertase-type recombinase catalytic" evidence="2">
    <location>
        <begin position="20"/>
        <end position="174"/>
    </location>
</feature>
<dbReference type="PROSITE" id="PS51736">
    <property type="entry name" value="RECOMBINASES_3"/>
    <property type="match status" value="1"/>
</dbReference>
<dbReference type="Pfam" id="PF07508">
    <property type="entry name" value="Recombinase"/>
    <property type="match status" value="1"/>
</dbReference>
<dbReference type="SMART" id="SM00857">
    <property type="entry name" value="Resolvase"/>
    <property type="match status" value="1"/>
</dbReference>
<dbReference type="Gene3D" id="3.40.50.1390">
    <property type="entry name" value="Resolvase, N-terminal catalytic domain"/>
    <property type="match status" value="1"/>
</dbReference>
<name>K2AXB4_9BACT</name>
<evidence type="ECO:0000256" key="1">
    <source>
        <dbReference type="SAM" id="Coils"/>
    </source>
</evidence>
<feature type="coiled-coil region" evidence="1">
    <location>
        <begin position="408"/>
        <end position="435"/>
    </location>
</feature>
<keyword evidence="1" id="KW-0175">Coiled coil</keyword>
<evidence type="ECO:0000313" key="4">
    <source>
        <dbReference type="EMBL" id="EKD66391.1"/>
    </source>
</evidence>
<organism evidence="4">
    <name type="scientific">uncultured bacterium</name>
    <name type="common">gcode 4</name>
    <dbReference type="NCBI Taxonomy" id="1234023"/>
    <lineage>
        <taxon>Bacteria</taxon>
        <taxon>environmental samples</taxon>
    </lineage>
</organism>
<evidence type="ECO:0000259" key="3">
    <source>
        <dbReference type="PROSITE" id="PS51737"/>
    </source>
</evidence>
<reference evidence="4" key="1">
    <citation type="journal article" date="2012" name="Science">
        <title>Fermentation, hydrogen, and sulfur metabolism in multiple uncultivated bacterial phyla.</title>
        <authorList>
            <person name="Wrighton K.C."/>
            <person name="Thomas B.C."/>
            <person name="Sharon I."/>
            <person name="Miller C.S."/>
            <person name="Castelle C.J."/>
            <person name="VerBerkmoes N.C."/>
            <person name="Wilkins M.J."/>
            <person name="Hettich R.L."/>
            <person name="Lipton M.S."/>
            <person name="Williams K.H."/>
            <person name="Long P.E."/>
            <person name="Banfield J.F."/>
        </authorList>
    </citation>
    <scope>NUCLEOTIDE SEQUENCE [LARGE SCALE GENOMIC DNA]</scope>
</reference>
<dbReference type="InterPro" id="IPR050639">
    <property type="entry name" value="SSR_resolvase"/>
</dbReference>
<dbReference type="EMBL" id="AMFJ01021635">
    <property type="protein sequence ID" value="EKD66391.1"/>
    <property type="molecule type" value="Genomic_DNA"/>
</dbReference>
<dbReference type="InterPro" id="IPR006119">
    <property type="entry name" value="Resolv_N"/>
</dbReference>
<accession>K2AXB4</accession>
<sequence length="589" mass="71674">MDLKEKSVSDEVKISDNKTKVVAYCRISTSEQEKGFWLDGQKRMIREYIKRNKDKRWWSFNEETDMYVDSGFSGSLESRPDFDRLKENIVKWLINHIIITDFDRPFRDVAHFLKFIDFLKRYKVTIESIIQIGVDVHTHEWRLQLTFMQAFSEYEKRKISSRTMTWKIEKCRQGFIINSNIKYWFSIEKSWVDWRNKKIILNKDEAKIVKLIFEKFCNERLTQSDIAKYLTSKKIPTRSDTDPKSKSKSRNWYWIWTQELVSEILRREEYIGLSYYWKTKTEYWTTVKLPREEWIPVTCPSIIEKDLFYTTQKLLETKINPPRKKMADFYILSWKILCPSCNMSYQWYKCIKWNHYYRCRWWKSRWINVENPCTNPQISWVLIEKFTWWIVKEIVWNPSRFWKNFERMIQEKSNIRKYEIEIENNSEEIEKKKRELTSYIMMRASSQSKETAELYDNLINRHEVDIKELVRKNWEINQLIKSELTNTDMSEILVKLSKTFSKNILSIENSKRDKESLLKMIINKIILNSETMDVYLNFSNDKIINIWEGENNANNGDDQNHLIKLTFNRNIVNTYKYDKNKSILEYLVR</sequence>